<evidence type="ECO:0000313" key="2">
    <source>
        <dbReference type="Proteomes" id="UP000633365"/>
    </source>
</evidence>
<protein>
    <submittedName>
        <fullName evidence="1">Siphovirus Gp157 family protein</fullName>
    </submittedName>
</protein>
<accession>A0A934WTH7</accession>
<sequence>MELYQMTEQFNELFDRFDEIDNYIPDTDEFGRYIDGNGEIIEDLEAFREKLRSAWFDTLVGLEAEFNDKAENIAVYLKSLYIEAAAMHDEEKTLKARRMVIEQRADRLKKHLIKSMNAIGVKKIDMPRARLTIRKNPESVIVDDELGFIRWAQENANMLLKVKLPDIKKAETKRLIQAGESLPYVHLDRTESLIIK</sequence>
<dbReference type="AlphaFoldDB" id="A0A934WTH7"/>
<organism evidence="1 2">
    <name type="scientific">Ruminococcus difficilis</name>
    <dbReference type="NCBI Taxonomy" id="2763069"/>
    <lineage>
        <taxon>Bacteria</taxon>
        <taxon>Bacillati</taxon>
        <taxon>Bacillota</taxon>
        <taxon>Clostridia</taxon>
        <taxon>Eubacteriales</taxon>
        <taxon>Oscillospiraceae</taxon>
        <taxon>Ruminococcus</taxon>
    </lineage>
</organism>
<dbReference type="Proteomes" id="UP000633365">
    <property type="component" value="Unassembled WGS sequence"/>
</dbReference>
<keyword evidence="2" id="KW-1185">Reference proteome</keyword>
<dbReference type="Pfam" id="PF05565">
    <property type="entry name" value="Sipho_Gp157"/>
    <property type="match status" value="1"/>
</dbReference>
<proteinExistence type="predicted"/>
<name>A0A934WTH7_9FIRM</name>
<dbReference type="RefSeq" id="WP_201428369.1">
    <property type="nucleotide sequence ID" value="NZ_JAEQMG010000145.1"/>
</dbReference>
<gene>
    <name evidence="1" type="ORF">JKK62_13605</name>
</gene>
<dbReference type="InterPro" id="IPR008840">
    <property type="entry name" value="Sipho_Gp157"/>
</dbReference>
<evidence type="ECO:0000313" key="1">
    <source>
        <dbReference type="EMBL" id="MBK6089663.1"/>
    </source>
</evidence>
<comment type="caution">
    <text evidence="1">The sequence shown here is derived from an EMBL/GenBank/DDBJ whole genome shotgun (WGS) entry which is preliminary data.</text>
</comment>
<dbReference type="EMBL" id="JAEQMG010000145">
    <property type="protein sequence ID" value="MBK6089663.1"/>
    <property type="molecule type" value="Genomic_DNA"/>
</dbReference>
<reference evidence="1" key="1">
    <citation type="submission" date="2021-01" db="EMBL/GenBank/DDBJ databases">
        <title>Genome public.</title>
        <authorList>
            <person name="Liu C."/>
            <person name="Sun Q."/>
        </authorList>
    </citation>
    <scope>NUCLEOTIDE SEQUENCE</scope>
    <source>
        <strain evidence="1">M6</strain>
    </source>
</reference>